<dbReference type="RefSeq" id="WP_380059554.1">
    <property type="nucleotide sequence ID" value="NZ_JBHLVX010000005.1"/>
</dbReference>
<evidence type="ECO:0000256" key="3">
    <source>
        <dbReference type="ARBA" id="ARBA00022692"/>
    </source>
</evidence>
<dbReference type="Proteomes" id="UP001589814">
    <property type="component" value="Unassembled WGS sequence"/>
</dbReference>
<proteinExistence type="predicted"/>
<evidence type="ECO:0000313" key="8">
    <source>
        <dbReference type="Proteomes" id="UP001589814"/>
    </source>
</evidence>
<keyword evidence="3 6" id="KW-0812">Transmembrane</keyword>
<feature type="transmembrane region" description="Helical" evidence="6">
    <location>
        <begin position="43"/>
        <end position="66"/>
    </location>
</feature>
<dbReference type="PANTHER" id="PTHR30086">
    <property type="entry name" value="ARGININE EXPORTER PROTEIN ARGO"/>
    <property type="match status" value="1"/>
</dbReference>
<dbReference type="Pfam" id="PF01810">
    <property type="entry name" value="LysE"/>
    <property type="match status" value="1"/>
</dbReference>
<feature type="transmembrane region" description="Helical" evidence="6">
    <location>
        <begin position="21"/>
        <end position="37"/>
    </location>
</feature>
<keyword evidence="2" id="KW-1003">Cell membrane</keyword>
<protein>
    <submittedName>
        <fullName evidence="7">LysE family translocator</fullName>
    </submittedName>
</protein>
<comment type="caution">
    <text evidence="7">The sequence shown here is derived from an EMBL/GenBank/DDBJ whole genome shotgun (WGS) entry which is preliminary data.</text>
</comment>
<feature type="transmembrane region" description="Helical" evidence="6">
    <location>
        <begin position="124"/>
        <end position="147"/>
    </location>
</feature>
<sequence>MTGRFTFRVCRDLGNLHCERFFSVISLLGLASILKAFPSFTEISVILGSAYLTYIAYTIFSSTVGIKKTGVKGGDISEGMSFGFTESYRVGALINLFNIKTIAFMISIFSGFLATPRSLYEQSLIVIVCSTLEFLWYFLVAFVFGKTSVRNIFLRHRIAIDRSLAMFLVLFAMQNIYQIM</sequence>
<feature type="transmembrane region" description="Helical" evidence="6">
    <location>
        <begin position="159"/>
        <end position="177"/>
    </location>
</feature>
<gene>
    <name evidence="7" type="ORF">ACFFHW_01595</name>
</gene>
<keyword evidence="8" id="KW-1185">Reference proteome</keyword>
<evidence type="ECO:0000256" key="1">
    <source>
        <dbReference type="ARBA" id="ARBA00004651"/>
    </source>
</evidence>
<accession>A0ABV6FZ79</accession>
<dbReference type="InterPro" id="IPR001123">
    <property type="entry name" value="LeuE-type"/>
</dbReference>
<feature type="transmembrane region" description="Helical" evidence="6">
    <location>
        <begin position="87"/>
        <end position="112"/>
    </location>
</feature>
<keyword evidence="5 6" id="KW-0472">Membrane</keyword>
<evidence type="ECO:0000256" key="2">
    <source>
        <dbReference type="ARBA" id="ARBA00022475"/>
    </source>
</evidence>
<evidence type="ECO:0000313" key="7">
    <source>
        <dbReference type="EMBL" id="MFC0266700.1"/>
    </source>
</evidence>
<keyword evidence="4 6" id="KW-1133">Transmembrane helix</keyword>
<reference evidence="7 8" key="1">
    <citation type="submission" date="2024-09" db="EMBL/GenBank/DDBJ databases">
        <authorList>
            <person name="Sun Q."/>
            <person name="Mori K."/>
        </authorList>
    </citation>
    <scope>NUCLEOTIDE SEQUENCE [LARGE SCALE GENOMIC DNA]</scope>
    <source>
        <strain evidence="7 8">CCM 7415</strain>
    </source>
</reference>
<evidence type="ECO:0000256" key="6">
    <source>
        <dbReference type="SAM" id="Phobius"/>
    </source>
</evidence>
<dbReference type="EMBL" id="JBHLVX010000005">
    <property type="protein sequence ID" value="MFC0266700.1"/>
    <property type="molecule type" value="Genomic_DNA"/>
</dbReference>
<evidence type="ECO:0000256" key="4">
    <source>
        <dbReference type="ARBA" id="ARBA00022989"/>
    </source>
</evidence>
<name>A0ABV6FZ79_9GAMM</name>
<evidence type="ECO:0000256" key="5">
    <source>
        <dbReference type="ARBA" id="ARBA00023136"/>
    </source>
</evidence>
<comment type="subcellular location">
    <subcellularLocation>
        <location evidence="1">Cell membrane</location>
        <topology evidence="1">Multi-pass membrane protein</topology>
    </subcellularLocation>
</comment>
<organism evidence="7 8">
    <name type="scientific">Kushneria aurantia</name>
    <dbReference type="NCBI Taxonomy" id="504092"/>
    <lineage>
        <taxon>Bacteria</taxon>
        <taxon>Pseudomonadati</taxon>
        <taxon>Pseudomonadota</taxon>
        <taxon>Gammaproteobacteria</taxon>
        <taxon>Oceanospirillales</taxon>
        <taxon>Halomonadaceae</taxon>
        <taxon>Kushneria</taxon>
    </lineage>
</organism>
<dbReference type="PANTHER" id="PTHR30086:SF16">
    <property type="entry name" value="AMINO ACID EFFLUX PERMEASE RHTB FAMILY"/>
    <property type="match status" value="1"/>
</dbReference>